<sequence>MLFFGTGSIVPGFAKARRGMPASGLVLPAIFFFLTLPSAAAESPRVVPGESPDVRAEMLLAPLVGRNMHPLFLALPPLPARRSALLAAGESEISSAVHWGNNFTMEELQSDRTTVNLELDSEALYSGIAWARGLPGRREVHLGFDISWHFGGAMDPHISNFHHFFGFPDGSREIRSHYQCRMVVFQEDERILDERGPLHPLLHLSGEIRQSLVSHRPLGTGVAHLSLGIVGAQPLPVGEREHPLSSNRPSGAIRLYGGYQRGLWTTEFSTGVAAVSRPAYLTSSQFHPFIVPFDATLGRILGQRASLVVTVSGSTSPFRLGYDRTDRHSATVNVGTRLTLSERDVLQLSFTEEFFTFAATDIGFHLGWNRRLPAARKR</sequence>
<dbReference type="EMBL" id="LPWH01000001">
    <property type="protein sequence ID" value="POR05616.1"/>
    <property type="molecule type" value="Genomic_DNA"/>
</dbReference>
<dbReference type="InterPro" id="IPR021523">
    <property type="entry name" value="DUF3187"/>
</dbReference>
<reference evidence="2" key="1">
    <citation type="submission" date="2015-12" db="EMBL/GenBank/DDBJ databases">
        <authorList>
            <person name="Lodha T.D."/>
            <person name="Chintalapati S."/>
            <person name="Chintalapati V.R."/>
            <person name="Sravanthi T."/>
        </authorList>
    </citation>
    <scope>NUCLEOTIDE SEQUENCE [LARGE SCALE GENOMIC DNA]</scope>
    <source>
        <strain evidence="2">JC133</strain>
    </source>
</reference>
<comment type="caution">
    <text evidence="1">The sequence shown here is derived from an EMBL/GenBank/DDBJ whole genome shotgun (WGS) entry which is preliminary data.</text>
</comment>
<dbReference type="AlphaFoldDB" id="A0A2S4K1H6"/>
<gene>
    <name evidence="1" type="ORF">AU468_00105</name>
</gene>
<evidence type="ECO:0008006" key="3">
    <source>
        <dbReference type="Google" id="ProtNLM"/>
    </source>
</evidence>
<evidence type="ECO:0000313" key="2">
    <source>
        <dbReference type="Proteomes" id="UP000237350"/>
    </source>
</evidence>
<dbReference type="OrthoDB" id="367256at2"/>
<organism evidence="1 2">
    <name type="scientific">Alkalispirochaeta sphaeroplastigenens</name>
    <dbReference type="NCBI Taxonomy" id="1187066"/>
    <lineage>
        <taxon>Bacteria</taxon>
        <taxon>Pseudomonadati</taxon>
        <taxon>Spirochaetota</taxon>
        <taxon>Spirochaetia</taxon>
        <taxon>Spirochaetales</taxon>
        <taxon>Spirochaetaceae</taxon>
        <taxon>Alkalispirochaeta</taxon>
    </lineage>
</organism>
<accession>A0A2S4K1H6</accession>
<protein>
    <recommendedName>
        <fullName evidence="3">DUF3187 family protein</fullName>
    </recommendedName>
</protein>
<keyword evidence="2" id="KW-1185">Reference proteome</keyword>
<proteinExistence type="predicted"/>
<name>A0A2S4K1H6_9SPIO</name>
<evidence type="ECO:0000313" key="1">
    <source>
        <dbReference type="EMBL" id="POR05616.1"/>
    </source>
</evidence>
<dbReference type="Proteomes" id="UP000237350">
    <property type="component" value="Unassembled WGS sequence"/>
</dbReference>
<dbReference type="Pfam" id="PF11383">
    <property type="entry name" value="DUF3187"/>
    <property type="match status" value="1"/>
</dbReference>